<dbReference type="GO" id="GO:0016627">
    <property type="term" value="F:oxidoreductase activity, acting on the CH-CH group of donors"/>
    <property type="evidence" value="ECO:0007669"/>
    <property type="project" value="InterPro"/>
</dbReference>
<proteinExistence type="predicted"/>
<accession>A0A371X9N3</accession>
<keyword evidence="4" id="KW-1185">Reference proteome</keyword>
<dbReference type="EMBL" id="QURL01000001">
    <property type="protein sequence ID" value="RFC65940.1"/>
    <property type="molecule type" value="Genomic_DNA"/>
</dbReference>
<protein>
    <submittedName>
        <fullName evidence="3">Acyl-CoA dehydrogenase</fullName>
    </submittedName>
</protein>
<name>A0A371X9N3_9HYPH</name>
<sequence>MGHHDRRSEASGTTALSEAILPLLGGLRSRADAARRDLPDLGGPIDLLRKEGVLSAVLPAPEGSGLGWVRGTARPLSDMLRHIGAADLALARLVEGHVNAAILVEIHAERPARDAMRRAVREGALLGVWGADGAQPLEWVDRAEGDVSLSGSKRYASGLGHVDLALITARAAAGAPPRMFLVPATNPSRHDHEAWTASAMRASRSGTFDATGLVLDETGFVGPAGALTTEPWFEGGVWRYCAAHVGGAEGLIERWIEVLRRMGRLDDPVQRDRLGHAMADTIAARAVVEAAADAVEHSAEASPQGVERAVAHGLMAREAVEGACIRILALCERSLGMIAHDSQGSIDRMRRDLSLFLRQAAPDAKLDRALRTAEDIGPGRLR</sequence>
<dbReference type="Gene3D" id="2.40.110.10">
    <property type="entry name" value="Butyryl-CoA Dehydrogenase, subunit A, domain 2"/>
    <property type="match status" value="1"/>
</dbReference>
<dbReference type="Gene3D" id="1.20.140.10">
    <property type="entry name" value="Butyryl-CoA Dehydrogenase, subunit A, domain 3"/>
    <property type="match status" value="1"/>
</dbReference>
<dbReference type="InterPro" id="IPR046373">
    <property type="entry name" value="Acyl-CoA_Oxase/DH_mid-dom_sf"/>
</dbReference>
<dbReference type="OrthoDB" id="2986495at2"/>
<evidence type="ECO:0000256" key="1">
    <source>
        <dbReference type="ARBA" id="ARBA00023002"/>
    </source>
</evidence>
<dbReference type="SUPFAM" id="SSF56645">
    <property type="entry name" value="Acyl-CoA dehydrogenase NM domain-like"/>
    <property type="match status" value="1"/>
</dbReference>
<dbReference type="Proteomes" id="UP000264310">
    <property type="component" value="Unassembled WGS sequence"/>
</dbReference>
<reference evidence="3 4" key="1">
    <citation type="submission" date="2018-08" db="EMBL/GenBank/DDBJ databases">
        <title>Fulvimarina sp. 85, whole genome shotgun sequence.</title>
        <authorList>
            <person name="Tuo L."/>
        </authorList>
    </citation>
    <scope>NUCLEOTIDE SEQUENCE [LARGE SCALE GENOMIC DNA]</scope>
    <source>
        <strain evidence="3 4">85</strain>
    </source>
</reference>
<dbReference type="Pfam" id="PF08028">
    <property type="entry name" value="Acyl-CoA_dh_2"/>
    <property type="match status" value="1"/>
</dbReference>
<dbReference type="RefSeq" id="WP_116681188.1">
    <property type="nucleotide sequence ID" value="NZ_QURL01000001.1"/>
</dbReference>
<evidence type="ECO:0000259" key="2">
    <source>
        <dbReference type="Pfam" id="PF08028"/>
    </source>
</evidence>
<dbReference type="InterPro" id="IPR013107">
    <property type="entry name" value="Acyl-CoA_DH_C"/>
</dbReference>
<feature type="domain" description="Acyl-CoA dehydrogenase C-terminal" evidence="2">
    <location>
        <begin position="241"/>
        <end position="354"/>
    </location>
</feature>
<organism evidence="3 4">
    <name type="scientific">Fulvimarina endophytica</name>
    <dbReference type="NCBI Taxonomy" id="2293836"/>
    <lineage>
        <taxon>Bacteria</taxon>
        <taxon>Pseudomonadati</taxon>
        <taxon>Pseudomonadota</taxon>
        <taxon>Alphaproteobacteria</taxon>
        <taxon>Hyphomicrobiales</taxon>
        <taxon>Aurantimonadaceae</taxon>
        <taxon>Fulvimarina</taxon>
    </lineage>
</organism>
<dbReference type="InterPro" id="IPR036250">
    <property type="entry name" value="AcylCo_DH-like_C"/>
</dbReference>
<dbReference type="AlphaFoldDB" id="A0A371X9N3"/>
<evidence type="ECO:0000313" key="3">
    <source>
        <dbReference type="EMBL" id="RFC65940.1"/>
    </source>
</evidence>
<evidence type="ECO:0000313" key="4">
    <source>
        <dbReference type="Proteomes" id="UP000264310"/>
    </source>
</evidence>
<dbReference type="InterPro" id="IPR009100">
    <property type="entry name" value="AcylCoA_DH/oxidase_NM_dom_sf"/>
</dbReference>
<keyword evidence="1" id="KW-0560">Oxidoreductase</keyword>
<comment type="caution">
    <text evidence="3">The sequence shown here is derived from an EMBL/GenBank/DDBJ whole genome shotgun (WGS) entry which is preliminary data.</text>
</comment>
<dbReference type="SUPFAM" id="SSF47203">
    <property type="entry name" value="Acyl-CoA dehydrogenase C-terminal domain-like"/>
    <property type="match status" value="1"/>
</dbReference>
<gene>
    <name evidence="3" type="ORF">DYI37_00125</name>
</gene>